<evidence type="ECO:0000256" key="4">
    <source>
        <dbReference type="ARBA" id="ARBA00023002"/>
    </source>
</evidence>
<dbReference type="InterPro" id="IPR002938">
    <property type="entry name" value="FAD-bd"/>
</dbReference>
<dbReference type="InterPro" id="IPR036188">
    <property type="entry name" value="FAD/NAD-bd_sf"/>
</dbReference>
<organism evidence="7 8">
    <name type="scientific">Canariomyces notabilis</name>
    <dbReference type="NCBI Taxonomy" id="2074819"/>
    <lineage>
        <taxon>Eukaryota</taxon>
        <taxon>Fungi</taxon>
        <taxon>Dikarya</taxon>
        <taxon>Ascomycota</taxon>
        <taxon>Pezizomycotina</taxon>
        <taxon>Sordariomycetes</taxon>
        <taxon>Sordariomycetidae</taxon>
        <taxon>Sordariales</taxon>
        <taxon>Chaetomiaceae</taxon>
        <taxon>Canariomyces</taxon>
    </lineage>
</organism>
<gene>
    <name evidence="7" type="ORF">N656DRAFT_709093</name>
</gene>
<feature type="domain" description="FAD-binding" evidence="6">
    <location>
        <begin position="7"/>
        <end position="331"/>
    </location>
</feature>
<dbReference type="GeneID" id="89935689"/>
<dbReference type="SUPFAM" id="SSF51905">
    <property type="entry name" value="FAD/NAD(P)-binding domain"/>
    <property type="match status" value="1"/>
</dbReference>
<dbReference type="InterPro" id="IPR050493">
    <property type="entry name" value="FAD-dep_Monooxygenase_BioMet"/>
</dbReference>
<evidence type="ECO:0000256" key="1">
    <source>
        <dbReference type="ARBA" id="ARBA00007992"/>
    </source>
</evidence>
<dbReference type="PANTHER" id="PTHR13789:SF316">
    <property type="entry name" value="FAD-BINDING DOMAIN-CONTAINING PROTEIN"/>
    <property type="match status" value="1"/>
</dbReference>
<dbReference type="Pfam" id="PF01494">
    <property type="entry name" value="FAD_binding_3"/>
    <property type="match status" value="1"/>
</dbReference>
<dbReference type="Proteomes" id="UP001302812">
    <property type="component" value="Unassembled WGS sequence"/>
</dbReference>
<reference evidence="7" key="2">
    <citation type="submission" date="2023-05" db="EMBL/GenBank/DDBJ databases">
        <authorList>
            <consortium name="Lawrence Berkeley National Laboratory"/>
            <person name="Steindorff A."/>
            <person name="Hensen N."/>
            <person name="Bonometti L."/>
            <person name="Westerberg I."/>
            <person name="Brannstrom I.O."/>
            <person name="Guillou S."/>
            <person name="Cros-Aarteil S."/>
            <person name="Calhoun S."/>
            <person name="Haridas S."/>
            <person name="Kuo A."/>
            <person name="Mondo S."/>
            <person name="Pangilinan J."/>
            <person name="Riley R."/>
            <person name="Labutti K."/>
            <person name="Andreopoulos B."/>
            <person name="Lipzen A."/>
            <person name="Chen C."/>
            <person name="Yanf M."/>
            <person name="Daum C."/>
            <person name="Ng V."/>
            <person name="Clum A."/>
            <person name="Ohm R."/>
            <person name="Martin F."/>
            <person name="Silar P."/>
            <person name="Natvig D."/>
            <person name="Lalanne C."/>
            <person name="Gautier V."/>
            <person name="Ament-Velasquez S.L."/>
            <person name="Kruys A."/>
            <person name="Hutchinson M.I."/>
            <person name="Powell A.J."/>
            <person name="Barry K."/>
            <person name="Miller A.N."/>
            <person name="Grigoriev I.V."/>
            <person name="Debuchy R."/>
            <person name="Gladieux P."/>
            <person name="Thoren M.H."/>
            <person name="Johannesson H."/>
        </authorList>
    </citation>
    <scope>NUCLEOTIDE SEQUENCE</scope>
    <source>
        <strain evidence="7">CBS 508.74</strain>
    </source>
</reference>
<dbReference type="RefSeq" id="XP_064670451.1">
    <property type="nucleotide sequence ID" value="XM_064811564.1"/>
</dbReference>
<evidence type="ECO:0000256" key="5">
    <source>
        <dbReference type="ARBA" id="ARBA00023033"/>
    </source>
</evidence>
<evidence type="ECO:0000259" key="6">
    <source>
        <dbReference type="Pfam" id="PF01494"/>
    </source>
</evidence>
<sequence length="417" mass="45832">MSQARFHVAIAGAGIAGLTLALLLQQNSIPCTVYELRASTASPDGGALMLAPNALRILDQIGLLARIQHLGFNFETIFFKDAAGQTTSEFLMGSTARYGYQAMRIHRHIVVTELRKLAAERGIPVHFEKQISGVVEETPAGVTFQFVDGSTGRATLLVGADGIHSKLRDYVCPGREYAPVYSGQLALSLVTHQQQEDPRRSLPAIFHGRTGALLMLPQSFDGSEVVVGTQLRYPEQDRSGWSALAEDGARLFELWQQGVGEWQSLHPLELERDPAISIWPYYALPNIPSWVSQGKGVVLVGDAAHAIAPTAGQGACQAVEDACTLAVLVASLSSRRVEAMMGKALEFWEKARGERIEKVKTLTLQLGNNRLPQEEREKLPAGHYWNAGEQPDLFWLYGVNVGDEFSRLWMDREATRQ</sequence>
<reference evidence="7" key="1">
    <citation type="journal article" date="2023" name="Mol. Phylogenet. Evol.">
        <title>Genome-scale phylogeny and comparative genomics of the fungal order Sordariales.</title>
        <authorList>
            <person name="Hensen N."/>
            <person name="Bonometti L."/>
            <person name="Westerberg I."/>
            <person name="Brannstrom I.O."/>
            <person name="Guillou S."/>
            <person name="Cros-Aarteil S."/>
            <person name="Calhoun S."/>
            <person name="Haridas S."/>
            <person name="Kuo A."/>
            <person name="Mondo S."/>
            <person name="Pangilinan J."/>
            <person name="Riley R."/>
            <person name="LaButti K."/>
            <person name="Andreopoulos B."/>
            <person name="Lipzen A."/>
            <person name="Chen C."/>
            <person name="Yan M."/>
            <person name="Daum C."/>
            <person name="Ng V."/>
            <person name="Clum A."/>
            <person name="Steindorff A."/>
            <person name="Ohm R.A."/>
            <person name="Martin F."/>
            <person name="Silar P."/>
            <person name="Natvig D.O."/>
            <person name="Lalanne C."/>
            <person name="Gautier V."/>
            <person name="Ament-Velasquez S.L."/>
            <person name="Kruys A."/>
            <person name="Hutchinson M.I."/>
            <person name="Powell A.J."/>
            <person name="Barry K."/>
            <person name="Miller A.N."/>
            <person name="Grigoriev I.V."/>
            <person name="Debuchy R."/>
            <person name="Gladieux P."/>
            <person name="Hiltunen Thoren M."/>
            <person name="Johannesson H."/>
        </authorList>
    </citation>
    <scope>NUCLEOTIDE SEQUENCE</scope>
    <source>
        <strain evidence="7">CBS 508.74</strain>
    </source>
</reference>
<keyword evidence="4" id="KW-0560">Oxidoreductase</keyword>
<evidence type="ECO:0000256" key="3">
    <source>
        <dbReference type="ARBA" id="ARBA00022827"/>
    </source>
</evidence>
<name>A0AAN6YSK3_9PEZI</name>
<accession>A0AAN6YSK3</accession>
<keyword evidence="2" id="KW-0285">Flavoprotein</keyword>
<comment type="caution">
    <text evidence="7">The sequence shown here is derived from an EMBL/GenBank/DDBJ whole genome shotgun (WGS) entry which is preliminary data.</text>
</comment>
<evidence type="ECO:0000313" key="7">
    <source>
        <dbReference type="EMBL" id="KAK4112881.1"/>
    </source>
</evidence>
<proteinExistence type="inferred from homology"/>
<protein>
    <submittedName>
        <fullName evidence="7">FAD/NAD(P)-binding domain-containing protein</fullName>
    </submittedName>
</protein>
<dbReference type="AlphaFoldDB" id="A0AAN6YSK3"/>
<evidence type="ECO:0000313" key="8">
    <source>
        <dbReference type="Proteomes" id="UP001302812"/>
    </source>
</evidence>
<evidence type="ECO:0000256" key="2">
    <source>
        <dbReference type="ARBA" id="ARBA00022630"/>
    </source>
</evidence>
<comment type="similarity">
    <text evidence="1">Belongs to the paxM FAD-dependent monooxygenase family.</text>
</comment>
<keyword evidence="8" id="KW-1185">Reference proteome</keyword>
<dbReference type="PANTHER" id="PTHR13789">
    <property type="entry name" value="MONOOXYGENASE"/>
    <property type="match status" value="1"/>
</dbReference>
<keyword evidence="3" id="KW-0274">FAD</keyword>
<dbReference type="GO" id="GO:0071949">
    <property type="term" value="F:FAD binding"/>
    <property type="evidence" value="ECO:0007669"/>
    <property type="project" value="InterPro"/>
</dbReference>
<dbReference type="GO" id="GO:0004497">
    <property type="term" value="F:monooxygenase activity"/>
    <property type="evidence" value="ECO:0007669"/>
    <property type="project" value="UniProtKB-KW"/>
</dbReference>
<keyword evidence="5" id="KW-0503">Monooxygenase</keyword>
<dbReference type="EMBL" id="MU853341">
    <property type="protein sequence ID" value="KAK4112881.1"/>
    <property type="molecule type" value="Genomic_DNA"/>
</dbReference>
<dbReference type="PRINTS" id="PR00420">
    <property type="entry name" value="RNGMNOXGNASE"/>
</dbReference>
<dbReference type="Gene3D" id="3.50.50.60">
    <property type="entry name" value="FAD/NAD(P)-binding domain"/>
    <property type="match status" value="1"/>
</dbReference>